<evidence type="ECO:0000313" key="2">
    <source>
        <dbReference type="EMBL" id="SDZ40889.1"/>
    </source>
</evidence>
<dbReference type="EMBL" id="FNQC01000013">
    <property type="protein sequence ID" value="SDZ40889.1"/>
    <property type="molecule type" value="Genomic_DNA"/>
</dbReference>
<organism evidence="2 3">
    <name type="scientific">Rhodonellum ikkaensis</name>
    <dbReference type="NCBI Taxonomy" id="336829"/>
    <lineage>
        <taxon>Bacteria</taxon>
        <taxon>Pseudomonadati</taxon>
        <taxon>Bacteroidota</taxon>
        <taxon>Cytophagia</taxon>
        <taxon>Cytophagales</taxon>
        <taxon>Cytophagaceae</taxon>
        <taxon>Rhodonellum</taxon>
    </lineage>
</organism>
<protein>
    <submittedName>
        <fullName evidence="2">Uncharacterized protein</fullName>
    </submittedName>
</protein>
<accession>A0A1H3SUS9</accession>
<keyword evidence="1" id="KW-0812">Transmembrane</keyword>
<proteinExistence type="predicted"/>
<name>A0A1H3SUS9_9BACT</name>
<keyword evidence="3" id="KW-1185">Reference proteome</keyword>
<reference evidence="2 3" key="1">
    <citation type="submission" date="2016-10" db="EMBL/GenBank/DDBJ databases">
        <authorList>
            <person name="Varghese N."/>
            <person name="Submissions S."/>
        </authorList>
    </citation>
    <scope>NUCLEOTIDE SEQUENCE [LARGE SCALE GENOMIC DNA]</scope>
    <source>
        <strain evidence="2 3">DSM 17997</strain>
    </source>
</reference>
<gene>
    <name evidence="2" type="ORF">SAMN05444412_11374</name>
</gene>
<comment type="caution">
    <text evidence="2">The sequence shown here is derived from an EMBL/GenBank/DDBJ whole genome shotgun (WGS) entry which is preliminary data.</text>
</comment>
<evidence type="ECO:0000256" key="1">
    <source>
        <dbReference type="SAM" id="Phobius"/>
    </source>
</evidence>
<feature type="transmembrane region" description="Helical" evidence="1">
    <location>
        <begin position="34"/>
        <end position="58"/>
    </location>
</feature>
<feature type="transmembrane region" description="Helical" evidence="1">
    <location>
        <begin position="7"/>
        <end position="28"/>
    </location>
</feature>
<keyword evidence="1" id="KW-0472">Membrane</keyword>
<sequence>MKNQTKLIFANVFALFSVAIIAIGMKLFGLEIGFSAGSILTTSLLILVPQFGFMYFYFTSKKLETRKVVA</sequence>
<evidence type="ECO:0000313" key="3">
    <source>
        <dbReference type="Proteomes" id="UP000199663"/>
    </source>
</evidence>
<dbReference type="Proteomes" id="UP000199663">
    <property type="component" value="Unassembled WGS sequence"/>
</dbReference>
<dbReference type="RefSeq" id="WP_019599086.1">
    <property type="nucleotide sequence ID" value="NZ_FNQC01000013.1"/>
</dbReference>
<keyword evidence="1" id="KW-1133">Transmembrane helix</keyword>